<keyword evidence="3" id="KW-1185">Reference proteome</keyword>
<accession>A0AAN9I0F7</accession>
<name>A0AAN9I0F7_CROPI</name>
<organism evidence="2 3">
    <name type="scientific">Crotalaria pallida</name>
    <name type="common">Smooth rattlebox</name>
    <name type="synonym">Crotalaria striata</name>
    <dbReference type="NCBI Taxonomy" id="3830"/>
    <lineage>
        <taxon>Eukaryota</taxon>
        <taxon>Viridiplantae</taxon>
        <taxon>Streptophyta</taxon>
        <taxon>Embryophyta</taxon>
        <taxon>Tracheophyta</taxon>
        <taxon>Spermatophyta</taxon>
        <taxon>Magnoliopsida</taxon>
        <taxon>eudicotyledons</taxon>
        <taxon>Gunneridae</taxon>
        <taxon>Pentapetalae</taxon>
        <taxon>rosids</taxon>
        <taxon>fabids</taxon>
        <taxon>Fabales</taxon>
        <taxon>Fabaceae</taxon>
        <taxon>Papilionoideae</taxon>
        <taxon>50 kb inversion clade</taxon>
        <taxon>genistoids sensu lato</taxon>
        <taxon>core genistoids</taxon>
        <taxon>Crotalarieae</taxon>
        <taxon>Crotalaria</taxon>
    </lineage>
</organism>
<evidence type="ECO:0000313" key="3">
    <source>
        <dbReference type="Proteomes" id="UP001372338"/>
    </source>
</evidence>
<reference evidence="2 3" key="1">
    <citation type="submission" date="2024-01" db="EMBL/GenBank/DDBJ databases">
        <title>The genomes of 5 underutilized Papilionoideae crops provide insights into root nodulation and disease resistanc.</title>
        <authorList>
            <person name="Yuan L."/>
        </authorList>
    </citation>
    <scope>NUCLEOTIDE SEQUENCE [LARGE SCALE GENOMIC DNA]</scope>
    <source>
        <strain evidence="2">ZHUSHIDOU_FW_LH</strain>
        <tissue evidence="2">Leaf</tissue>
    </source>
</reference>
<comment type="caution">
    <text evidence="2">The sequence shown here is derived from an EMBL/GenBank/DDBJ whole genome shotgun (WGS) entry which is preliminary data.</text>
</comment>
<keyword evidence="1" id="KW-0472">Membrane</keyword>
<feature type="transmembrane region" description="Helical" evidence="1">
    <location>
        <begin position="56"/>
        <end position="84"/>
    </location>
</feature>
<dbReference type="AlphaFoldDB" id="A0AAN9I0F7"/>
<keyword evidence="1" id="KW-1133">Transmembrane helix</keyword>
<dbReference type="EMBL" id="JAYWIO010000006">
    <property type="protein sequence ID" value="KAK7256061.1"/>
    <property type="molecule type" value="Genomic_DNA"/>
</dbReference>
<dbReference type="Proteomes" id="UP001372338">
    <property type="component" value="Unassembled WGS sequence"/>
</dbReference>
<proteinExistence type="predicted"/>
<keyword evidence="1" id="KW-0812">Transmembrane</keyword>
<evidence type="ECO:0000256" key="1">
    <source>
        <dbReference type="SAM" id="Phobius"/>
    </source>
</evidence>
<evidence type="ECO:0000313" key="2">
    <source>
        <dbReference type="EMBL" id="KAK7256061.1"/>
    </source>
</evidence>
<gene>
    <name evidence="2" type="ORF">RIF29_29494</name>
</gene>
<sequence>MNKCPKENQQAGENYVSLVRDIDHNLGMPLGKSSSSSFKRRDVMQQFADVSFSEPILIRTAICFILDFLFVVTVTDALVPFFCFC</sequence>
<protein>
    <submittedName>
        <fullName evidence="2">Uncharacterized protein</fullName>
    </submittedName>
</protein>